<comment type="function">
    <text evidence="11">A helicase/nuclease that prepares dsDNA breaks (DSB) for recombinational DNA repair. Binds to DSBs and unwinds DNA via a highly rapid and processive ATP-dependent bidirectional helicase activity. Unwinds dsDNA until it encounters a Chi (crossover hotspot instigator) sequence from the 3' direction. Cuts ssDNA a few nucleotides 3' to the Chi site. The properties and activities of the enzyme are changed at Chi. The Chi-altered holoenzyme produces a long 3'-ssDNA overhang and facilitates RecA-binding to the ssDNA for homologous DNA recombination and repair. Holoenzyme degrades any linearized DNA that is unable to undergo homologous recombination. In the holoenzyme this subunit has ssDNA-dependent ATPase and 5'-3' helicase activity. When added to pre-assembled RecBC greatly stimulates nuclease activity and augments holoenzyme processivity. Negatively regulates the RecA-loading ability of RecBCD.</text>
</comment>
<keyword evidence="2 11" id="KW-0547">Nucleotide-binding</keyword>
<dbReference type="InterPro" id="IPR041451">
    <property type="entry name" value="RecD2_SH13"/>
</dbReference>
<evidence type="ECO:0000313" key="15">
    <source>
        <dbReference type="EMBL" id="MCW8347310.1"/>
    </source>
</evidence>
<evidence type="ECO:0000256" key="3">
    <source>
        <dbReference type="ARBA" id="ARBA00022763"/>
    </source>
</evidence>
<dbReference type="GO" id="GO:0008854">
    <property type="term" value="F:exodeoxyribonuclease V activity"/>
    <property type="evidence" value="ECO:0007669"/>
    <property type="project" value="InterPro"/>
</dbReference>
<comment type="miscellaneous">
    <text evidence="11">In the RecBCD complex, RecB has a slow 3'-5' helicase, an exonuclease activity and loads RecA onto ssDNA, RecD has a fast 5'-3' helicase activity, while RecC stimulates the ATPase and processivity of the RecB helicase and contributes to recognition of the Chi site.</text>
</comment>
<dbReference type="InterPro" id="IPR027417">
    <property type="entry name" value="P-loop_NTPase"/>
</dbReference>
<evidence type="ECO:0000256" key="9">
    <source>
        <dbReference type="ARBA" id="ARBA00023204"/>
    </source>
</evidence>
<keyword evidence="1 11" id="KW-0540">Nuclease</keyword>
<dbReference type="GO" id="GO:0000724">
    <property type="term" value="P:double-strand break repair via homologous recombination"/>
    <property type="evidence" value="ECO:0007669"/>
    <property type="project" value="UniProtKB-UniRule"/>
</dbReference>
<evidence type="ECO:0000256" key="7">
    <source>
        <dbReference type="ARBA" id="ARBA00022840"/>
    </source>
</evidence>
<keyword evidence="16" id="KW-1185">Reference proteome</keyword>
<dbReference type="RefSeq" id="WP_265675830.1">
    <property type="nucleotide sequence ID" value="NZ_JAKRRY010000020.1"/>
</dbReference>
<comment type="similarity">
    <text evidence="11">Belongs to the RecD family.</text>
</comment>
<evidence type="ECO:0000256" key="11">
    <source>
        <dbReference type="HAMAP-Rule" id="MF_01487"/>
    </source>
</evidence>
<feature type="domain" description="RecBCD enzyme subunit RecD N-terminal" evidence="14">
    <location>
        <begin position="17"/>
        <end position="145"/>
    </location>
</feature>
<dbReference type="Pfam" id="PF21185">
    <property type="entry name" value="RecD_N"/>
    <property type="match status" value="1"/>
</dbReference>
<evidence type="ECO:0000259" key="13">
    <source>
        <dbReference type="Pfam" id="PF18335"/>
    </source>
</evidence>
<dbReference type="CDD" id="cd17933">
    <property type="entry name" value="DEXSc_RecD-like"/>
    <property type="match status" value="1"/>
</dbReference>
<evidence type="ECO:0000259" key="12">
    <source>
        <dbReference type="Pfam" id="PF13538"/>
    </source>
</evidence>
<dbReference type="PANTHER" id="PTHR43788">
    <property type="entry name" value="DNA2/NAM7 HELICASE FAMILY MEMBER"/>
    <property type="match status" value="1"/>
</dbReference>
<evidence type="ECO:0000313" key="16">
    <source>
        <dbReference type="Proteomes" id="UP001155587"/>
    </source>
</evidence>
<dbReference type="SUPFAM" id="SSF52540">
    <property type="entry name" value="P-loop containing nucleoside triphosphate hydrolases"/>
    <property type="match status" value="2"/>
</dbReference>
<dbReference type="Gene3D" id="3.40.50.300">
    <property type="entry name" value="P-loop containing nucleotide triphosphate hydrolases"/>
    <property type="match status" value="3"/>
</dbReference>
<dbReference type="CDD" id="cd18809">
    <property type="entry name" value="SF1_C_RecD"/>
    <property type="match status" value="1"/>
</dbReference>
<protein>
    <recommendedName>
        <fullName evidence="11">RecBCD enzyme subunit RecD</fullName>
        <ecNumber evidence="11">5.6.2.3</ecNumber>
    </recommendedName>
    <alternativeName>
        <fullName evidence="11">DNA 5'-3' helicase subunit RecD</fullName>
    </alternativeName>
    <alternativeName>
        <fullName evidence="11">Exonuclease V subunit RecD</fullName>
        <shortName evidence="11">ExoV subunit RecD</shortName>
    </alternativeName>
    <alternativeName>
        <fullName evidence="11">Helicase/nuclease RecBCD subunit RecD</fullName>
    </alternativeName>
</protein>
<keyword evidence="9 11" id="KW-0234">DNA repair</keyword>
<evidence type="ECO:0000256" key="4">
    <source>
        <dbReference type="ARBA" id="ARBA00022801"/>
    </source>
</evidence>
<dbReference type="FunFam" id="3.40.50.300:FF:000912">
    <property type="entry name" value="RecBCD enzyme subunit RecD"/>
    <property type="match status" value="1"/>
</dbReference>
<evidence type="ECO:0000256" key="8">
    <source>
        <dbReference type="ARBA" id="ARBA00023125"/>
    </source>
</evidence>
<dbReference type="InterPro" id="IPR041851">
    <property type="entry name" value="RecD_N_sf"/>
</dbReference>
<organism evidence="15 16">
    <name type="scientific">Vibrio qingdaonensis</name>
    <dbReference type="NCBI Taxonomy" id="2829491"/>
    <lineage>
        <taxon>Bacteria</taxon>
        <taxon>Pseudomonadati</taxon>
        <taxon>Pseudomonadota</taxon>
        <taxon>Gammaproteobacteria</taxon>
        <taxon>Vibrionales</taxon>
        <taxon>Vibrionaceae</taxon>
        <taxon>Vibrio</taxon>
    </lineage>
</organism>
<keyword evidence="5 11" id="KW-0347">Helicase</keyword>
<keyword evidence="7 11" id="KW-0067">ATP-binding</keyword>
<dbReference type="InterPro" id="IPR027785">
    <property type="entry name" value="UvrD-like_helicase_C"/>
</dbReference>
<keyword evidence="3 11" id="KW-0227">DNA damage</keyword>
<sequence length="746" mass="82970">MSQLFQSLPEVVAFLAEKKVLRPLDLQFAKFVSSLESEYRAEVMWLAALTSANLGQGHICVNFSPIASDMNMPPESSTLSLVSESLPSASLLGIYGEVAQQIDGLINQVDWRRVVRDAKSITTSLDTLQSDMPPTPLVWQHGRLYLHRYYRYEQTIADRMNAMASAITIESPTRLANLLDQLFAREYHYLFSSLQQLPSEKNTQVLRQQLVCDFLDVVTPELINWGDVDQQLMQAKQSTDLNALDNLIPLSYCLNWQKVAAAVALTRRFSVISGGPGTGKTTTVTKLLAALVHQAGLSQQSPIIKLVAPTGKAAARLTESIGKALDSLAIEPEILAKIPTESSTIHRLLGAIPNRVEFRHHRENPLHLDVLVLDEASMVDLPMMHRLLDALPAHARLILLGDKDQLASVEAGAVLSDICEFASQGYSQGQNDTIKQLTQFDCRHRSAIRHSPGKENLQRSIVADGLCVLQKSYRFDARSGIGQLAKTINASDTRGFGQVWDKGFADIEWHHLTADAYQNLLQSMVKAYQPYLKVITAQPDGEERRSAETLAIWQRMTAKSALASFSNHRLLCAVREGDFGVVGLNQRIEQRLKQRAIINNGEAQWYAGRPVMVTRNDHNLGLYNGDIGLCMMDYTGEVAKLKVFFELPDGSIKSVLPSRVPEHETAYAMTIHKSQGSEFTHTFMILPADFSPLLTKELIYTGITRAKKTLTLIAEPKVILKAIRCQTIRHSGLASRLQSERPIMVV</sequence>
<dbReference type="Pfam" id="PF13245">
    <property type="entry name" value="AAA_19"/>
    <property type="match status" value="1"/>
</dbReference>
<dbReference type="HAMAP" id="MF_01487">
    <property type="entry name" value="RecD"/>
    <property type="match status" value="1"/>
</dbReference>
<evidence type="ECO:0000256" key="10">
    <source>
        <dbReference type="ARBA" id="ARBA00023235"/>
    </source>
</evidence>
<dbReference type="Proteomes" id="UP001155587">
    <property type="component" value="Unassembled WGS sequence"/>
</dbReference>
<evidence type="ECO:0000256" key="5">
    <source>
        <dbReference type="ARBA" id="ARBA00022806"/>
    </source>
</evidence>
<proteinExistence type="inferred from homology"/>
<comment type="catalytic activity">
    <reaction evidence="11">
        <text>ATP + H2O = ADP + phosphate + H(+)</text>
        <dbReference type="Rhea" id="RHEA:13065"/>
        <dbReference type="ChEBI" id="CHEBI:15377"/>
        <dbReference type="ChEBI" id="CHEBI:15378"/>
        <dbReference type="ChEBI" id="CHEBI:30616"/>
        <dbReference type="ChEBI" id="CHEBI:43474"/>
        <dbReference type="ChEBI" id="CHEBI:456216"/>
        <dbReference type="EC" id="5.6.2.3"/>
    </reaction>
</comment>
<evidence type="ECO:0000259" key="14">
    <source>
        <dbReference type="Pfam" id="PF21185"/>
    </source>
</evidence>
<dbReference type="AlphaFoldDB" id="A0A9X3CRS6"/>
<keyword evidence="10 11" id="KW-0413">Isomerase</keyword>
<accession>A0A9X3CRS6</accession>
<keyword evidence="6 11" id="KW-0269">Exonuclease</keyword>
<dbReference type="InterPro" id="IPR049550">
    <property type="entry name" value="RecD_N"/>
</dbReference>
<dbReference type="InterPro" id="IPR050534">
    <property type="entry name" value="Coronavir_polyprotein_1ab"/>
</dbReference>
<dbReference type="Gene3D" id="1.10.10.1020">
    <property type="entry name" value="RecBCD complex, subunit RecD, N-terminal domain"/>
    <property type="match status" value="1"/>
</dbReference>
<dbReference type="Pfam" id="PF13538">
    <property type="entry name" value="UvrD_C_2"/>
    <property type="match status" value="1"/>
</dbReference>
<reference evidence="15" key="1">
    <citation type="submission" date="2022-02" db="EMBL/GenBank/DDBJ databases">
        <title>Vibrio sp. nov, a new bacterium isolated from seawater.</title>
        <authorList>
            <person name="Yuan Y."/>
        </authorList>
    </citation>
    <scope>NUCLEOTIDE SEQUENCE</scope>
    <source>
        <strain evidence="15">ZSDZ65</strain>
    </source>
</reference>
<dbReference type="Pfam" id="PF18335">
    <property type="entry name" value="SH3_13"/>
    <property type="match status" value="1"/>
</dbReference>
<dbReference type="InterPro" id="IPR006344">
    <property type="entry name" value="RecD"/>
</dbReference>
<comment type="subunit">
    <text evidence="11">Heterotrimer of RecB, RecC and RecD. All subunits contribute to DNA-binding.</text>
</comment>
<dbReference type="GO" id="GO:0009338">
    <property type="term" value="C:exodeoxyribonuclease V complex"/>
    <property type="evidence" value="ECO:0007669"/>
    <property type="project" value="InterPro"/>
</dbReference>
<name>A0A9X3CRS6_9VIBR</name>
<feature type="domain" description="UvrD-like helicase C-terminal" evidence="12">
    <location>
        <begin position="666"/>
        <end position="713"/>
    </location>
</feature>
<keyword evidence="4 11" id="KW-0378">Hydrolase</keyword>
<evidence type="ECO:0000256" key="2">
    <source>
        <dbReference type="ARBA" id="ARBA00022741"/>
    </source>
</evidence>
<evidence type="ECO:0000256" key="1">
    <source>
        <dbReference type="ARBA" id="ARBA00022722"/>
    </source>
</evidence>
<gene>
    <name evidence="11 15" type="primary">recD</name>
    <name evidence="15" type="ORF">MD535_14985</name>
</gene>
<dbReference type="PANTHER" id="PTHR43788:SF6">
    <property type="entry name" value="DNA HELICASE B"/>
    <property type="match status" value="1"/>
</dbReference>
<dbReference type="GO" id="GO:0003677">
    <property type="term" value="F:DNA binding"/>
    <property type="evidence" value="ECO:0007669"/>
    <property type="project" value="UniProtKB-UniRule"/>
</dbReference>
<comment type="caution">
    <text evidence="15">The sequence shown here is derived from an EMBL/GenBank/DDBJ whole genome shotgun (WGS) entry which is preliminary data.</text>
</comment>
<dbReference type="GO" id="GO:0043139">
    <property type="term" value="F:5'-3' DNA helicase activity"/>
    <property type="evidence" value="ECO:0007669"/>
    <property type="project" value="UniProtKB-UniRule"/>
</dbReference>
<dbReference type="GO" id="GO:0005524">
    <property type="term" value="F:ATP binding"/>
    <property type="evidence" value="ECO:0007669"/>
    <property type="project" value="UniProtKB-UniRule"/>
</dbReference>
<dbReference type="EC" id="5.6.2.3" evidence="11"/>
<keyword evidence="8 11" id="KW-0238">DNA-binding</keyword>
<dbReference type="GO" id="GO:0017116">
    <property type="term" value="F:single-stranded DNA helicase activity"/>
    <property type="evidence" value="ECO:0007669"/>
    <property type="project" value="TreeGrafter"/>
</dbReference>
<feature type="binding site" evidence="11">
    <location>
        <begin position="274"/>
        <end position="281"/>
    </location>
    <ligand>
        <name>ATP</name>
        <dbReference type="ChEBI" id="CHEBI:30616"/>
    </ligand>
</feature>
<dbReference type="EMBL" id="JAKRRY010000020">
    <property type="protein sequence ID" value="MCW8347310.1"/>
    <property type="molecule type" value="Genomic_DNA"/>
</dbReference>
<dbReference type="NCBIfam" id="TIGR01447">
    <property type="entry name" value="recD"/>
    <property type="match status" value="1"/>
</dbReference>
<evidence type="ECO:0000256" key="6">
    <source>
        <dbReference type="ARBA" id="ARBA00022839"/>
    </source>
</evidence>
<feature type="domain" description="ATP-dependent RecD2 DNA helicase SH3" evidence="13">
    <location>
        <begin position="584"/>
        <end position="645"/>
    </location>
</feature>